<dbReference type="Proteomes" id="UP001595906">
    <property type="component" value="Unassembled WGS sequence"/>
</dbReference>
<dbReference type="EMBL" id="JBHSDC010000015">
    <property type="protein sequence ID" value="MFC4231979.1"/>
    <property type="molecule type" value="Genomic_DNA"/>
</dbReference>
<proteinExistence type="predicted"/>
<evidence type="ECO:0000313" key="2">
    <source>
        <dbReference type="EMBL" id="MFC4231979.1"/>
    </source>
</evidence>
<sequence length="186" mass="19713">MKKASLFIAFTAFVVVVSLVTSCKKDSTPATTTLSLYDSLGGTAMVQDPKAATGVMIEKGRLGIRSVVDSTIFVIAADSRINGYFQTLLTEVGAGNTTGFVELSKNLTDLLAVSTGAKNYTYTGDNMVAAHDPAQNPRIKMKADNAAMDAFISDVVVGANKNSLPSYLIPRVGALLESLRTQVVQR</sequence>
<feature type="signal peptide" evidence="1">
    <location>
        <begin position="1"/>
        <end position="17"/>
    </location>
</feature>
<protein>
    <submittedName>
        <fullName evidence="2">Group 1 truncated hemoglobin</fullName>
    </submittedName>
</protein>
<dbReference type="InterPro" id="IPR012292">
    <property type="entry name" value="Globin/Proto"/>
</dbReference>
<comment type="caution">
    <text evidence="2">The sequence shown here is derived from an EMBL/GenBank/DDBJ whole genome shotgun (WGS) entry which is preliminary data.</text>
</comment>
<dbReference type="RefSeq" id="WP_379013648.1">
    <property type="nucleotide sequence ID" value="NZ_JBHSDC010000015.1"/>
</dbReference>
<feature type="chain" id="PRO_5047460473" evidence="1">
    <location>
        <begin position="18"/>
        <end position="186"/>
    </location>
</feature>
<evidence type="ECO:0000313" key="3">
    <source>
        <dbReference type="Proteomes" id="UP001595906"/>
    </source>
</evidence>
<gene>
    <name evidence="2" type="ORF">ACFOW1_08760</name>
</gene>
<reference evidence="3" key="1">
    <citation type="journal article" date="2019" name="Int. J. Syst. Evol. Microbiol.">
        <title>The Global Catalogue of Microorganisms (GCM) 10K type strain sequencing project: providing services to taxonomists for standard genome sequencing and annotation.</title>
        <authorList>
            <consortium name="The Broad Institute Genomics Platform"/>
            <consortium name="The Broad Institute Genome Sequencing Center for Infectious Disease"/>
            <person name="Wu L."/>
            <person name="Ma J."/>
        </authorList>
    </citation>
    <scope>NUCLEOTIDE SEQUENCE [LARGE SCALE GENOMIC DNA]</scope>
    <source>
        <strain evidence="3">CECT 8010</strain>
    </source>
</reference>
<dbReference type="PROSITE" id="PS51257">
    <property type="entry name" value="PROKAR_LIPOPROTEIN"/>
    <property type="match status" value="1"/>
</dbReference>
<accession>A0ABV8PWQ8</accession>
<organism evidence="2 3">
    <name type="scientific">Parasediminibacterium paludis</name>
    <dbReference type="NCBI Taxonomy" id="908966"/>
    <lineage>
        <taxon>Bacteria</taxon>
        <taxon>Pseudomonadati</taxon>
        <taxon>Bacteroidota</taxon>
        <taxon>Chitinophagia</taxon>
        <taxon>Chitinophagales</taxon>
        <taxon>Chitinophagaceae</taxon>
        <taxon>Parasediminibacterium</taxon>
    </lineage>
</organism>
<evidence type="ECO:0000256" key="1">
    <source>
        <dbReference type="SAM" id="SignalP"/>
    </source>
</evidence>
<keyword evidence="3" id="KW-1185">Reference proteome</keyword>
<keyword evidence="1" id="KW-0732">Signal</keyword>
<name>A0ABV8PWQ8_9BACT</name>
<dbReference type="Gene3D" id="1.10.490.10">
    <property type="entry name" value="Globins"/>
    <property type="match status" value="1"/>
</dbReference>